<feature type="chain" id="PRO_5026856812" evidence="8">
    <location>
        <begin position="23"/>
        <end position="441"/>
    </location>
</feature>
<keyword evidence="10" id="KW-1185">Reference proteome</keyword>
<evidence type="ECO:0000256" key="1">
    <source>
        <dbReference type="ARBA" id="ARBA00004442"/>
    </source>
</evidence>
<dbReference type="Proteomes" id="UP000473278">
    <property type="component" value="Unassembled WGS sequence"/>
</dbReference>
<comment type="caution">
    <text evidence="9">The sequence shown here is derived from an EMBL/GenBank/DDBJ whole genome shotgun (WGS) entry which is preliminary data.</text>
</comment>
<dbReference type="GO" id="GO:0015288">
    <property type="term" value="F:porin activity"/>
    <property type="evidence" value="ECO:0007669"/>
    <property type="project" value="TreeGrafter"/>
</dbReference>
<accession>A0A6M1SY96</accession>
<keyword evidence="7" id="KW-0998">Cell outer membrane</keyword>
<evidence type="ECO:0000256" key="5">
    <source>
        <dbReference type="ARBA" id="ARBA00022692"/>
    </source>
</evidence>
<dbReference type="GO" id="GO:0009279">
    <property type="term" value="C:cell outer membrane"/>
    <property type="evidence" value="ECO:0007669"/>
    <property type="project" value="UniProtKB-SubCell"/>
</dbReference>
<keyword evidence="5" id="KW-0812">Transmembrane</keyword>
<evidence type="ECO:0000256" key="4">
    <source>
        <dbReference type="ARBA" id="ARBA00022452"/>
    </source>
</evidence>
<comment type="similarity">
    <text evidence="2">Belongs to the outer membrane factor (OMF) (TC 1.B.17) family.</text>
</comment>
<reference evidence="9 10" key="1">
    <citation type="submission" date="2020-02" db="EMBL/GenBank/DDBJ databases">
        <title>Balneolaceae bacterium YR4-1, complete genome.</title>
        <authorList>
            <person name="Li Y."/>
            <person name="Wu S."/>
        </authorList>
    </citation>
    <scope>NUCLEOTIDE SEQUENCE [LARGE SCALE GENOMIC DNA]</scope>
    <source>
        <strain evidence="9 10">YR4-1</strain>
    </source>
</reference>
<comment type="subcellular location">
    <subcellularLocation>
        <location evidence="1">Cell outer membrane</location>
    </subcellularLocation>
</comment>
<dbReference type="RefSeq" id="WP_165142394.1">
    <property type="nucleotide sequence ID" value="NZ_JAALLT010000003.1"/>
</dbReference>
<evidence type="ECO:0000256" key="3">
    <source>
        <dbReference type="ARBA" id="ARBA00022448"/>
    </source>
</evidence>
<gene>
    <name evidence="9" type="ORF">G3570_11420</name>
</gene>
<keyword evidence="6" id="KW-0472">Membrane</keyword>
<dbReference type="Pfam" id="PF02321">
    <property type="entry name" value="OEP"/>
    <property type="match status" value="2"/>
</dbReference>
<dbReference type="EMBL" id="JAALLT010000003">
    <property type="protein sequence ID" value="NGP77248.1"/>
    <property type="molecule type" value="Genomic_DNA"/>
</dbReference>
<evidence type="ECO:0000256" key="8">
    <source>
        <dbReference type="SAM" id="SignalP"/>
    </source>
</evidence>
<evidence type="ECO:0000313" key="9">
    <source>
        <dbReference type="EMBL" id="NGP77248.1"/>
    </source>
</evidence>
<dbReference type="SUPFAM" id="SSF56954">
    <property type="entry name" value="Outer membrane efflux proteins (OEP)"/>
    <property type="match status" value="1"/>
</dbReference>
<dbReference type="Gene3D" id="1.20.1600.10">
    <property type="entry name" value="Outer membrane efflux proteins (OEP)"/>
    <property type="match status" value="1"/>
</dbReference>
<organism evidence="9 10">
    <name type="scientific">Halalkalibaculum roseum</name>
    <dbReference type="NCBI Taxonomy" id="2709311"/>
    <lineage>
        <taxon>Bacteria</taxon>
        <taxon>Pseudomonadati</taxon>
        <taxon>Balneolota</taxon>
        <taxon>Balneolia</taxon>
        <taxon>Balneolales</taxon>
        <taxon>Balneolaceae</taxon>
        <taxon>Halalkalibaculum</taxon>
    </lineage>
</organism>
<sequence>MIIRPAVLGSVLLLILSSSLSAQDTLSVEEALSIGLENNYSIRIAGNDADIADNNFTLGNAGFLPTITATGSRSYSIQDSKQEFAQGGIPNNTTENAKSNTTNANASLNWTIFDGLRMFTTYERLNELKALGEEQFRLTLENTVASIIGAYYNIIRQQKIYDVLESTVEVSEQRISIAETRKDLGSGSEYDLLQARADLNADKAAVIRQEVQLNSAKVLLNELLSRDIGTEFSVMQSIPVEEDLEFNDLLQKAMQNNKGLTVARINQRVAGLEIKELQGERLPEVDLNAGFNYSRNESGAGFLELNQSDGFNYGVTARLNIFDGFNTGRQIENAKIRHKNSELAFEDQKLQVEAGMSSEFKSYLNSLELVKLESENLIYAEQSLEIALERFKLGTINSIELREVQRTLISAESRLIQAQFEAKLAETELQRISGSLTQNVQ</sequence>
<dbReference type="GO" id="GO:0015562">
    <property type="term" value="F:efflux transmembrane transporter activity"/>
    <property type="evidence" value="ECO:0007669"/>
    <property type="project" value="InterPro"/>
</dbReference>
<dbReference type="GO" id="GO:1990281">
    <property type="term" value="C:efflux pump complex"/>
    <property type="evidence" value="ECO:0007669"/>
    <property type="project" value="TreeGrafter"/>
</dbReference>
<dbReference type="InterPro" id="IPR051906">
    <property type="entry name" value="TolC-like"/>
</dbReference>
<keyword evidence="4" id="KW-1134">Transmembrane beta strand</keyword>
<dbReference type="InterPro" id="IPR003423">
    <property type="entry name" value="OMP_efflux"/>
</dbReference>
<evidence type="ECO:0000256" key="7">
    <source>
        <dbReference type="ARBA" id="ARBA00023237"/>
    </source>
</evidence>
<evidence type="ECO:0000256" key="6">
    <source>
        <dbReference type="ARBA" id="ARBA00023136"/>
    </source>
</evidence>
<dbReference type="PANTHER" id="PTHR30026:SF20">
    <property type="entry name" value="OUTER MEMBRANE PROTEIN TOLC"/>
    <property type="match status" value="1"/>
</dbReference>
<dbReference type="PANTHER" id="PTHR30026">
    <property type="entry name" value="OUTER MEMBRANE PROTEIN TOLC"/>
    <property type="match status" value="1"/>
</dbReference>
<name>A0A6M1SY96_9BACT</name>
<dbReference type="AlphaFoldDB" id="A0A6M1SY96"/>
<keyword evidence="3" id="KW-0813">Transport</keyword>
<evidence type="ECO:0000313" key="10">
    <source>
        <dbReference type="Proteomes" id="UP000473278"/>
    </source>
</evidence>
<feature type="signal peptide" evidence="8">
    <location>
        <begin position="1"/>
        <end position="22"/>
    </location>
</feature>
<proteinExistence type="inferred from homology"/>
<protein>
    <submittedName>
        <fullName evidence="9">TolC family protein</fullName>
    </submittedName>
</protein>
<evidence type="ECO:0000256" key="2">
    <source>
        <dbReference type="ARBA" id="ARBA00007613"/>
    </source>
</evidence>
<keyword evidence="8" id="KW-0732">Signal</keyword>